<comment type="caution">
    <text evidence="1">The sequence shown here is derived from an EMBL/GenBank/DDBJ whole genome shotgun (WGS) entry which is preliminary data.</text>
</comment>
<proteinExistence type="predicted"/>
<dbReference type="Gene3D" id="3.40.630.30">
    <property type="match status" value="1"/>
</dbReference>
<protein>
    <submittedName>
        <fullName evidence="1">GNAT family N-acetyltransferase</fullName>
    </submittedName>
</protein>
<dbReference type="EMBL" id="JACWZY010000027">
    <property type="protein sequence ID" value="MBD2704072.1"/>
    <property type="molecule type" value="Genomic_DNA"/>
</dbReference>
<reference evidence="1" key="1">
    <citation type="submission" date="2020-09" db="EMBL/GenBank/DDBJ databases">
        <authorList>
            <person name="Kim M.K."/>
        </authorList>
    </citation>
    <scope>NUCLEOTIDE SEQUENCE</scope>
    <source>
        <strain evidence="1">BT702</strain>
    </source>
</reference>
<sequence length="294" mass="34142">MWKWMGIVFVDESNTYQAVMAVPLRRKHWAGVTFAWVVHQPFFCQFLPVFSRDDTFSFQPFYELLIKHFRYGAVLRLEQKPDAKLINSIQQLSTHILHLSPDYETIYQNYTTDRKMNLLRAQRANWHVIDSTDSGPLLNLFREYHAAGIPGGVGEWAYAILQNLTEVLQKRNVAVLRYATRAERIEAGALFVCEGNRIIYLFNAASEVGRKGNARTLLIDQLIQEYTGRYYGGKSFLLDFESPEKQSIRSFYKSFGAIETTFWEVRWNHLHPIVQALLRIVKKLTVAKRNVTAV</sequence>
<accession>A0A926Y3G9</accession>
<dbReference type="AlphaFoldDB" id="A0A926Y3G9"/>
<dbReference type="InterPro" id="IPR016181">
    <property type="entry name" value="Acyl_CoA_acyltransferase"/>
</dbReference>
<gene>
    <name evidence="1" type="ORF">IC229_25730</name>
</gene>
<evidence type="ECO:0000313" key="2">
    <source>
        <dbReference type="Proteomes" id="UP000598820"/>
    </source>
</evidence>
<dbReference type="SUPFAM" id="SSF55729">
    <property type="entry name" value="Acyl-CoA N-acyltransferases (Nat)"/>
    <property type="match status" value="1"/>
</dbReference>
<dbReference type="Proteomes" id="UP000598820">
    <property type="component" value="Unassembled WGS sequence"/>
</dbReference>
<evidence type="ECO:0000313" key="1">
    <source>
        <dbReference type="EMBL" id="MBD2704072.1"/>
    </source>
</evidence>
<keyword evidence="2" id="KW-1185">Reference proteome</keyword>
<name>A0A926Y3G9_9BACT</name>
<organism evidence="1 2">
    <name type="scientific">Spirosoma profusum</name>
    <dbReference type="NCBI Taxonomy" id="2771354"/>
    <lineage>
        <taxon>Bacteria</taxon>
        <taxon>Pseudomonadati</taxon>
        <taxon>Bacteroidota</taxon>
        <taxon>Cytophagia</taxon>
        <taxon>Cytophagales</taxon>
        <taxon>Cytophagaceae</taxon>
        <taxon>Spirosoma</taxon>
    </lineage>
</organism>